<gene>
    <name evidence="2" type="ORF">Snoj_00840</name>
</gene>
<feature type="region of interest" description="Disordered" evidence="1">
    <location>
        <begin position="1"/>
        <end position="34"/>
    </location>
</feature>
<dbReference type="EMBL" id="BNEC01000002">
    <property type="protein sequence ID" value="GHI66166.1"/>
    <property type="molecule type" value="Genomic_DNA"/>
</dbReference>
<name>A0ABQ3SDF9_9ACTN</name>
<dbReference type="RefSeq" id="WP_189747465.1">
    <property type="nucleotide sequence ID" value="NZ_BMRL01000027.1"/>
</dbReference>
<accession>A0ABQ3SDF9</accession>
<dbReference type="Proteomes" id="UP000613974">
    <property type="component" value="Unassembled WGS sequence"/>
</dbReference>
<sequence>MSGRVSAGDGSAGHRQPKRWEPVAVPAPEPDWEPAPGYQGNPNPAVQYGMWDSIALSHRPIGVLPPPMKAYADRLVLQVEQSWEDLGAVDVATFRLGGRFFVLSQFTEVEDTGVTVWLDRRHTDDEASLAALVEVLGIPGDCVRDLTWCPHPVVQFMLPAPPEDGPGASRWTRFLRKLGRPGADPAAP</sequence>
<protein>
    <submittedName>
        <fullName evidence="2">Uncharacterized protein</fullName>
    </submittedName>
</protein>
<dbReference type="GeneID" id="95587042"/>
<comment type="caution">
    <text evidence="2">The sequence shown here is derived from an EMBL/GenBank/DDBJ whole genome shotgun (WGS) entry which is preliminary data.</text>
</comment>
<keyword evidence="3" id="KW-1185">Reference proteome</keyword>
<organism evidence="2 3">
    <name type="scientific">Streptomyces nojiriensis</name>
    <dbReference type="NCBI Taxonomy" id="66374"/>
    <lineage>
        <taxon>Bacteria</taxon>
        <taxon>Bacillati</taxon>
        <taxon>Actinomycetota</taxon>
        <taxon>Actinomycetes</taxon>
        <taxon>Kitasatosporales</taxon>
        <taxon>Streptomycetaceae</taxon>
        <taxon>Streptomyces</taxon>
    </lineage>
</organism>
<evidence type="ECO:0000256" key="1">
    <source>
        <dbReference type="SAM" id="MobiDB-lite"/>
    </source>
</evidence>
<evidence type="ECO:0000313" key="2">
    <source>
        <dbReference type="EMBL" id="GHI66166.1"/>
    </source>
</evidence>
<reference evidence="3" key="1">
    <citation type="submission" date="2023-07" db="EMBL/GenBank/DDBJ databases">
        <title>Whole genome shotgun sequence of Streptomyces nojiriensis NBRC 13794.</title>
        <authorList>
            <person name="Komaki H."/>
            <person name="Tamura T."/>
        </authorList>
    </citation>
    <scope>NUCLEOTIDE SEQUENCE [LARGE SCALE GENOMIC DNA]</scope>
    <source>
        <strain evidence="3">NBRC 13794</strain>
    </source>
</reference>
<evidence type="ECO:0000313" key="3">
    <source>
        <dbReference type="Proteomes" id="UP000613974"/>
    </source>
</evidence>
<proteinExistence type="predicted"/>